<gene>
    <name evidence="1" type="ORF">RM520_04040</name>
</gene>
<dbReference type="RefSeq" id="WP_311384424.1">
    <property type="nucleotide sequence ID" value="NZ_JAVRHU010000001.1"/>
</dbReference>
<keyword evidence="2" id="KW-1185">Reference proteome</keyword>
<protein>
    <submittedName>
        <fullName evidence="1">Uncharacterized protein</fullName>
    </submittedName>
</protein>
<dbReference type="EMBL" id="JAVRHU010000001">
    <property type="protein sequence ID" value="MDT0620782.1"/>
    <property type="molecule type" value="Genomic_DNA"/>
</dbReference>
<evidence type="ECO:0000313" key="2">
    <source>
        <dbReference type="Proteomes" id="UP001250662"/>
    </source>
</evidence>
<name>A0ABU3BF45_9FLAO</name>
<dbReference type="PROSITE" id="PS51257">
    <property type="entry name" value="PROKAR_LIPOPROTEIN"/>
    <property type="match status" value="1"/>
</dbReference>
<sequence>MQKLLLIGACFLMLYGCKKKEGEQDDNEDELVFFSFQDMPKEQEVDPDANEILLNWKEYQDFQSSLNVMYRAANNEDLALAVEDLVEKEQALQSGGYPEVFHKPQIKSRQRVFKTYLLKLKASIEDRTDVNEPMRQLLTANNAWRNQFNVIISNKLDTKLILDEN</sequence>
<proteinExistence type="predicted"/>
<dbReference type="Proteomes" id="UP001250662">
    <property type="component" value="Unassembled WGS sequence"/>
</dbReference>
<organism evidence="1 2">
    <name type="scientific">Croceitalea vernalis</name>
    <dbReference type="NCBI Taxonomy" id="3075599"/>
    <lineage>
        <taxon>Bacteria</taxon>
        <taxon>Pseudomonadati</taxon>
        <taxon>Bacteroidota</taxon>
        <taxon>Flavobacteriia</taxon>
        <taxon>Flavobacteriales</taxon>
        <taxon>Flavobacteriaceae</taxon>
        <taxon>Croceitalea</taxon>
    </lineage>
</organism>
<comment type="caution">
    <text evidence="1">The sequence shown here is derived from an EMBL/GenBank/DDBJ whole genome shotgun (WGS) entry which is preliminary data.</text>
</comment>
<reference evidence="1 2" key="1">
    <citation type="submission" date="2023-09" db="EMBL/GenBank/DDBJ databases">
        <authorList>
            <person name="Rey-Velasco X."/>
        </authorList>
    </citation>
    <scope>NUCLEOTIDE SEQUENCE [LARGE SCALE GENOMIC DNA]</scope>
    <source>
        <strain evidence="1 2">P007</strain>
    </source>
</reference>
<accession>A0ABU3BF45</accession>
<evidence type="ECO:0000313" key="1">
    <source>
        <dbReference type="EMBL" id="MDT0620782.1"/>
    </source>
</evidence>